<accession>F8PB68</accession>
<name>F8PB68_SERL9</name>
<organism>
    <name type="scientific">Serpula lacrymans var. lacrymans (strain S7.9)</name>
    <name type="common">Dry rot fungus</name>
    <dbReference type="NCBI Taxonomy" id="578457"/>
    <lineage>
        <taxon>Eukaryota</taxon>
        <taxon>Fungi</taxon>
        <taxon>Dikarya</taxon>
        <taxon>Basidiomycota</taxon>
        <taxon>Agaricomycotina</taxon>
        <taxon>Agaricomycetes</taxon>
        <taxon>Agaricomycetidae</taxon>
        <taxon>Boletales</taxon>
        <taxon>Coniophorineae</taxon>
        <taxon>Serpulaceae</taxon>
        <taxon>Serpula</taxon>
    </lineage>
</organism>
<sequence length="70" mass="8086">MFLGRVSLKRWQSTSIIDPARTDTVEYGVVIICTISHRTTCFSRNSRRGAALLHCFSQRHAVAYCRRQRT</sequence>
<dbReference type="Proteomes" id="UP000008064">
    <property type="component" value="Unassembled WGS sequence"/>
</dbReference>
<protein>
    <submittedName>
        <fullName evidence="1">Uncharacterized protein</fullName>
    </submittedName>
</protein>
<dbReference type="AlphaFoldDB" id="F8PB68"/>
<dbReference type="GeneID" id="18821272"/>
<dbReference type="EMBL" id="GL945443">
    <property type="protein sequence ID" value="EGO19508.1"/>
    <property type="molecule type" value="Genomic_DNA"/>
</dbReference>
<dbReference type="HOGENOM" id="CLU_2759365_0_0_1"/>
<reference evidence="1" key="1">
    <citation type="submission" date="2011-04" db="EMBL/GenBank/DDBJ databases">
        <title>Evolution of plant cell wall degrading machinery underlies the functional diversity of forest fungi.</title>
        <authorList>
            <consortium name="US DOE Joint Genome Institute (JGI-PGF)"/>
            <person name="Eastwood D.C."/>
            <person name="Floudas D."/>
            <person name="Binder M."/>
            <person name="Majcherczyk A."/>
            <person name="Schneider P."/>
            <person name="Aerts A."/>
            <person name="Asiegbu F.O."/>
            <person name="Baker S.E."/>
            <person name="Barry K."/>
            <person name="Bendiksby M."/>
            <person name="Blumentritt M."/>
            <person name="Coutinho P.M."/>
            <person name="Cullen D."/>
            <person name="Cullen D."/>
            <person name="Gathman A."/>
            <person name="Goodell B."/>
            <person name="Henrissat B."/>
            <person name="Ihrmark K."/>
            <person name="Kauserud H."/>
            <person name="Kohler A."/>
            <person name="LaButti K."/>
            <person name="Lapidus A."/>
            <person name="Lavin J.L."/>
            <person name="Lee Y.-H."/>
            <person name="Lindquist E."/>
            <person name="Lilly W."/>
            <person name="Lucas S."/>
            <person name="Morin E."/>
            <person name="Murat C."/>
            <person name="Oguiza J.A."/>
            <person name="Park J."/>
            <person name="Pisabarro A.G."/>
            <person name="Riley R."/>
            <person name="Rosling A."/>
            <person name="Salamov A."/>
            <person name="Schmidt O."/>
            <person name="Schmutz J."/>
            <person name="Skrede I."/>
            <person name="Stenlid J."/>
            <person name="Wiebenga A."/>
            <person name="Xie X."/>
            <person name="Kues U."/>
            <person name="Hibbett D.S."/>
            <person name="Hoffmeister D."/>
            <person name="Hogberg N."/>
            <person name="Martin F."/>
            <person name="Grigoriev I.V."/>
            <person name="Watkinson S.C."/>
        </authorList>
    </citation>
    <scope>NUCLEOTIDE SEQUENCE</scope>
    <source>
        <strain evidence="1">S7.9</strain>
    </source>
</reference>
<gene>
    <name evidence="1" type="ORF">SERLADRAFT_479022</name>
</gene>
<proteinExistence type="predicted"/>
<dbReference type="RefSeq" id="XP_007323641.1">
    <property type="nucleotide sequence ID" value="XM_007323579.1"/>
</dbReference>
<evidence type="ECO:0000313" key="1">
    <source>
        <dbReference type="EMBL" id="EGO19508.1"/>
    </source>
</evidence>
<dbReference type="KEGG" id="sla:SERLADRAFT_479022"/>